<dbReference type="GeneID" id="63809311"/>
<dbReference type="AlphaFoldDB" id="A0A2T5M2M4"/>
<dbReference type="Proteomes" id="UP000244073">
    <property type="component" value="Unassembled WGS sequence"/>
</dbReference>
<keyword evidence="1" id="KW-0812">Transmembrane</keyword>
<dbReference type="RefSeq" id="XP_040754177.1">
    <property type="nucleotide sequence ID" value="XM_040892429.1"/>
</dbReference>
<keyword evidence="1" id="KW-0472">Membrane</keyword>
<sequence length="90" mass="10828">MTPRAYFPPLFLFLFFIFLFFRSYIGMYVDWVFMMRAVILLIYDRLFPTPASPPILPLLVFLSIPPIPVFLRDIFPLSFPRRIYKQCLWG</sequence>
<feature type="transmembrane region" description="Helical" evidence="1">
    <location>
        <begin position="6"/>
        <end position="21"/>
    </location>
</feature>
<reference evidence="2 3" key="1">
    <citation type="journal article" date="2018" name="Proc. Natl. Acad. Sci. U.S.A.">
        <title>Linking secondary metabolites to gene clusters through genome sequencing of six diverse Aspergillus species.</title>
        <authorList>
            <person name="Kaerboelling I."/>
            <person name="Vesth T.C."/>
            <person name="Frisvad J.C."/>
            <person name="Nybo J.L."/>
            <person name="Theobald S."/>
            <person name="Kuo A."/>
            <person name="Bowyer P."/>
            <person name="Matsuda Y."/>
            <person name="Mondo S."/>
            <person name="Lyhne E.K."/>
            <person name="Kogle M.E."/>
            <person name="Clum A."/>
            <person name="Lipzen A."/>
            <person name="Salamov A."/>
            <person name="Ngan C.Y."/>
            <person name="Daum C."/>
            <person name="Chiniquy J."/>
            <person name="Barry K."/>
            <person name="LaButti K."/>
            <person name="Haridas S."/>
            <person name="Simmons B.A."/>
            <person name="Magnuson J.K."/>
            <person name="Mortensen U.H."/>
            <person name="Larsen T.O."/>
            <person name="Grigoriev I.V."/>
            <person name="Baker S.E."/>
            <person name="Andersen M.R."/>
        </authorList>
    </citation>
    <scope>NUCLEOTIDE SEQUENCE [LARGE SCALE GENOMIC DNA]</scope>
    <source>
        <strain evidence="2 3">IBT 24754</strain>
    </source>
</reference>
<evidence type="ECO:0000313" key="2">
    <source>
        <dbReference type="EMBL" id="PTU22785.1"/>
    </source>
</evidence>
<proteinExistence type="predicted"/>
<keyword evidence="1" id="KW-1133">Transmembrane helix</keyword>
<dbReference type="EMBL" id="MSFN02000002">
    <property type="protein sequence ID" value="PTU22785.1"/>
    <property type="molecule type" value="Genomic_DNA"/>
</dbReference>
<accession>A0A2T5M2M4</accession>
<evidence type="ECO:0000256" key="1">
    <source>
        <dbReference type="SAM" id="Phobius"/>
    </source>
</evidence>
<protein>
    <submittedName>
        <fullName evidence="2">Uncharacterized protein</fullName>
    </submittedName>
</protein>
<dbReference type="VEuPathDB" id="FungiDB:P175DRAFT_0145952"/>
<comment type="caution">
    <text evidence="2">The sequence shown here is derived from an EMBL/GenBank/DDBJ whole genome shotgun (WGS) entry which is preliminary data.</text>
</comment>
<gene>
    <name evidence="2" type="ORF">P175DRAFT_0145952</name>
</gene>
<feature type="transmembrane region" description="Helical" evidence="1">
    <location>
        <begin position="55"/>
        <end position="75"/>
    </location>
</feature>
<name>A0A2T5M2M4_9EURO</name>
<organism evidence="2 3">
    <name type="scientific">Aspergillus ochraceoroseus IBT 24754</name>
    <dbReference type="NCBI Taxonomy" id="1392256"/>
    <lineage>
        <taxon>Eukaryota</taxon>
        <taxon>Fungi</taxon>
        <taxon>Dikarya</taxon>
        <taxon>Ascomycota</taxon>
        <taxon>Pezizomycotina</taxon>
        <taxon>Eurotiomycetes</taxon>
        <taxon>Eurotiomycetidae</taxon>
        <taxon>Eurotiales</taxon>
        <taxon>Aspergillaceae</taxon>
        <taxon>Aspergillus</taxon>
        <taxon>Aspergillus subgen. Nidulantes</taxon>
    </lineage>
</organism>
<evidence type="ECO:0000313" key="3">
    <source>
        <dbReference type="Proteomes" id="UP000244073"/>
    </source>
</evidence>